<accession>A0A443JPQ4</accession>
<comment type="caution">
    <text evidence="11">The sequence shown here is derived from an EMBL/GenBank/DDBJ whole genome shotgun (WGS) entry which is preliminary data.</text>
</comment>
<accession>A0A443KGB1</accession>
<dbReference type="GO" id="GO:0005886">
    <property type="term" value="C:plasma membrane"/>
    <property type="evidence" value="ECO:0007669"/>
    <property type="project" value="UniProtKB-SubCell"/>
</dbReference>
<dbReference type="GO" id="GO:0015385">
    <property type="term" value="F:sodium:proton antiporter activity"/>
    <property type="evidence" value="ECO:0007669"/>
    <property type="project" value="TreeGrafter"/>
</dbReference>
<dbReference type="PANTHER" id="PTHR34702">
    <property type="entry name" value="NA(+)/H(+) ANTIPORTER SUBUNIT F1"/>
    <property type="match status" value="1"/>
</dbReference>
<evidence type="ECO:0000313" key="13">
    <source>
        <dbReference type="EMBL" id="RWR31811.1"/>
    </source>
</evidence>
<evidence type="ECO:0000256" key="9">
    <source>
        <dbReference type="SAM" id="Phobius"/>
    </source>
</evidence>
<dbReference type="PANTHER" id="PTHR34702:SF1">
    <property type="entry name" value="NA(+)_H(+) ANTIPORTER SUBUNIT F"/>
    <property type="match status" value="1"/>
</dbReference>
<dbReference type="EMBL" id="SAUX01000009">
    <property type="protein sequence ID" value="RWR30044.1"/>
    <property type="molecule type" value="Genomic_DNA"/>
</dbReference>
<feature type="transmembrane region" description="Helical" evidence="9">
    <location>
        <begin position="38"/>
        <end position="57"/>
    </location>
</feature>
<comment type="similarity">
    <text evidence="2 8">Belongs to the CPA3 antiporters (TC 2.A.63) subunit F family.</text>
</comment>
<proteinExistence type="inferred from homology"/>
<reference evidence="14 15" key="2">
    <citation type="submission" date="2019-01" db="EMBL/GenBank/DDBJ databases">
        <authorList>
            <person name="Li Y."/>
        </authorList>
    </citation>
    <scope>NUCLEOTIDE SEQUENCE [LARGE SCALE GENOMIC DNA]</scope>
    <source>
        <strain evidence="13 14">07D10-4-3</strain>
        <strain evidence="10 17">2D-5</strain>
        <strain evidence="12 16">D19-10-3-21</strain>
        <strain evidence="11 15">SK2B-1</strain>
    </source>
</reference>
<dbReference type="RefSeq" id="WP_128183246.1">
    <property type="nucleotide sequence ID" value="NZ_JBHRSO010000039.1"/>
</dbReference>
<dbReference type="Pfam" id="PF04066">
    <property type="entry name" value="MrpF_PhaF"/>
    <property type="match status" value="1"/>
</dbReference>
<evidence type="ECO:0000313" key="17">
    <source>
        <dbReference type="Proteomes" id="UP000285710"/>
    </source>
</evidence>
<dbReference type="AlphaFoldDB" id="A0A443JPQ4"/>
<evidence type="ECO:0000256" key="2">
    <source>
        <dbReference type="ARBA" id="ARBA00009212"/>
    </source>
</evidence>
<keyword evidence="3 8" id="KW-0813">Transport</keyword>
<dbReference type="EMBL" id="SAUY01000010">
    <property type="protein sequence ID" value="RWR31811.1"/>
    <property type="molecule type" value="Genomic_DNA"/>
</dbReference>
<dbReference type="NCBIfam" id="NF004812">
    <property type="entry name" value="PRK06161.1"/>
    <property type="match status" value="1"/>
</dbReference>
<dbReference type="PIRSF" id="PIRSF028784">
    <property type="entry name" value="MrpF"/>
    <property type="match status" value="1"/>
</dbReference>
<evidence type="ECO:0000313" key="14">
    <source>
        <dbReference type="Proteomes" id="UP000284451"/>
    </source>
</evidence>
<evidence type="ECO:0000256" key="3">
    <source>
        <dbReference type="ARBA" id="ARBA00022448"/>
    </source>
</evidence>
<evidence type="ECO:0000313" key="15">
    <source>
        <dbReference type="Proteomes" id="UP000284476"/>
    </source>
</evidence>
<sequence length="93" mass="10109">MSATILSYALAYAQTAIAIAACLCCWRLIRGPRAQDRVMALDTLYASTMLLVMVSGMRMGTSFFFEAAVIMAVLGFVTSVALAKFLFRGEVIE</sequence>
<evidence type="ECO:0000256" key="5">
    <source>
        <dbReference type="ARBA" id="ARBA00022692"/>
    </source>
</evidence>
<reference evidence="14 15" key="1">
    <citation type="submission" date="2019-01" db="EMBL/GenBank/DDBJ databases">
        <title>Sinorhodobacter populi sp. nov. isolated from the symptomatic bark tissue of Populus euramericana canker.</title>
        <authorList>
            <person name="Xu G."/>
        </authorList>
    </citation>
    <scope>NUCLEOTIDE SEQUENCE [LARGE SCALE GENOMIC DNA]</scope>
    <source>
        <strain evidence="13 14">07D10-4-3</strain>
        <strain evidence="10 17">2D-5</strain>
        <strain evidence="12 16">D19-10-3-21</strain>
        <strain evidence="11 15">SK2B-1</strain>
    </source>
</reference>
<dbReference type="EMBL" id="SAUW01000007">
    <property type="protein sequence ID" value="RWR12682.1"/>
    <property type="molecule type" value="Genomic_DNA"/>
</dbReference>
<dbReference type="InterPro" id="IPR007208">
    <property type="entry name" value="MrpF/PhaF-like"/>
</dbReference>
<keyword evidence="5 9" id="KW-0812">Transmembrane</keyword>
<accession>A0A443IX69</accession>
<name>A0A443JPQ4_9RHOB</name>
<keyword evidence="7 8" id="KW-0472">Membrane</keyword>
<evidence type="ECO:0000313" key="11">
    <source>
        <dbReference type="EMBL" id="RWR22502.1"/>
    </source>
</evidence>
<feature type="transmembrane region" description="Helical" evidence="9">
    <location>
        <begin position="6"/>
        <end position="26"/>
    </location>
</feature>
<evidence type="ECO:0000313" key="10">
    <source>
        <dbReference type="EMBL" id="RWR12682.1"/>
    </source>
</evidence>
<keyword evidence="8" id="KW-0406">Ion transport</keyword>
<keyword evidence="8" id="KW-0050">Antiport</keyword>
<evidence type="ECO:0000313" key="16">
    <source>
        <dbReference type="Proteomes" id="UP000285295"/>
    </source>
</evidence>
<keyword evidence="6 9" id="KW-1133">Transmembrane helix</keyword>
<dbReference type="Proteomes" id="UP000285710">
    <property type="component" value="Unassembled WGS sequence"/>
</dbReference>
<evidence type="ECO:0000256" key="4">
    <source>
        <dbReference type="ARBA" id="ARBA00022475"/>
    </source>
</evidence>
<keyword evidence="17" id="KW-1185">Reference proteome</keyword>
<organism evidence="11 15">
    <name type="scientific">Paenirhodobacter populi</name>
    <dbReference type="NCBI Taxonomy" id="2306993"/>
    <lineage>
        <taxon>Bacteria</taxon>
        <taxon>Pseudomonadati</taxon>
        <taxon>Pseudomonadota</taxon>
        <taxon>Alphaproteobacteria</taxon>
        <taxon>Rhodobacterales</taxon>
        <taxon>Rhodobacter group</taxon>
        <taxon>Paenirhodobacter</taxon>
    </lineage>
</organism>
<dbReference type="OrthoDB" id="9800226at2"/>
<dbReference type="EMBL" id="SAUZ01000005">
    <property type="protein sequence ID" value="RWR22502.1"/>
    <property type="molecule type" value="Genomic_DNA"/>
</dbReference>
<feature type="transmembrane region" description="Helical" evidence="9">
    <location>
        <begin position="63"/>
        <end position="87"/>
    </location>
</feature>
<gene>
    <name evidence="13" type="ORF">D2T29_09910</name>
    <name evidence="11" type="ORF">D2T30_06030</name>
    <name evidence="12" type="ORF">D2T31_09120</name>
    <name evidence="10" type="ORF">D2T33_08185</name>
</gene>
<dbReference type="Proteomes" id="UP000285295">
    <property type="component" value="Unassembled WGS sequence"/>
</dbReference>
<keyword evidence="4 8" id="KW-1003">Cell membrane</keyword>
<evidence type="ECO:0000256" key="6">
    <source>
        <dbReference type="ARBA" id="ARBA00022989"/>
    </source>
</evidence>
<evidence type="ECO:0000256" key="1">
    <source>
        <dbReference type="ARBA" id="ARBA00004651"/>
    </source>
</evidence>
<evidence type="ECO:0000313" key="12">
    <source>
        <dbReference type="EMBL" id="RWR30044.1"/>
    </source>
</evidence>
<protein>
    <submittedName>
        <fullName evidence="11">K+/H+ antiporter subunit F</fullName>
    </submittedName>
</protein>
<comment type="subcellular location">
    <subcellularLocation>
        <location evidence="1 8">Cell membrane</location>
        <topology evidence="1 8">Multi-pass membrane protein</topology>
    </subcellularLocation>
</comment>
<accession>A0A443KB84</accession>
<evidence type="ECO:0000256" key="8">
    <source>
        <dbReference type="PIRNR" id="PIRNR028784"/>
    </source>
</evidence>
<dbReference type="Proteomes" id="UP000284451">
    <property type="component" value="Unassembled WGS sequence"/>
</dbReference>
<evidence type="ECO:0000256" key="7">
    <source>
        <dbReference type="ARBA" id="ARBA00023136"/>
    </source>
</evidence>
<dbReference type="Proteomes" id="UP000284476">
    <property type="component" value="Unassembled WGS sequence"/>
</dbReference>